<comment type="caution">
    <text evidence="2">The sequence shown here is derived from an EMBL/GenBank/DDBJ whole genome shotgun (WGS) entry which is preliminary data.</text>
</comment>
<protein>
    <submittedName>
        <fullName evidence="2">Glycosyl hydrolase family 44</fullName>
    </submittedName>
</protein>
<dbReference type="InterPro" id="IPR024745">
    <property type="entry name" value="GH44_cat"/>
</dbReference>
<dbReference type="Gene3D" id="3.20.20.80">
    <property type="entry name" value="Glycosidases"/>
    <property type="match status" value="1"/>
</dbReference>
<evidence type="ECO:0000313" key="2">
    <source>
        <dbReference type="EMBL" id="TCT20735.1"/>
    </source>
</evidence>
<dbReference type="EMBL" id="SMAO01000005">
    <property type="protein sequence ID" value="TCT20735.1"/>
    <property type="molecule type" value="Genomic_DNA"/>
</dbReference>
<dbReference type="InterPro" id="IPR013780">
    <property type="entry name" value="Glyco_hydro_b"/>
</dbReference>
<dbReference type="GO" id="GO:0016787">
    <property type="term" value="F:hydrolase activity"/>
    <property type="evidence" value="ECO:0007669"/>
    <property type="project" value="UniProtKB-KW"/>
</dbReference>
<evidence type="ECO:0000259" key="1">
    <source>
        <dbReference type="Pfam" id="PF12891"/>
    </source>
</evidence>
<dbReference type="InterPro" id="IPR008979">
    <property type="entry name" value="Galactose-bd-like_sf"/>
</dbReference>
<feature type="domain" description="Glycoside hydrolase family 44 catalytic" evidence="1">
    <location>
        <begin position="242"/>
        <end position="483"/>
    </location>
</feature>
<dbReference type="SUPFAM" id="SSF49785">
    <property type="entry name" value="Galactose-binding domain-like"/>
    <property type="match status" value="1"/>
</dbReference>
<accession>A0A4R3MWT5</accession>
<reference evidence="2 3" key="1">
    <citation type="submission" date="2019-03" db="EMBL/GenBank/DDBJ databases">
        <title>Genomic Encyclopedia of Type Strains, Phase IV (KMG-IV): sequencing the most valuable type-strain genomes for metagenomic binning, comparative biology and taxonomic classification.</title>
        <authorList>
            <person name="Goeker M."/>
        </authorList>
    </citation>
    <scope>NUCLEOTIDE SEQUENCE [LARGE SCALE GENOMIC DNA]</scope>
    <source>
        <strain evidence="2 3">DSM 13587</strain>
    </source>
</reference>
<keyword evidence="3" id="KW-1185">Reference proteome</keyword>
<dbReference type="Gene3D" id="2.60.40.1180">
    <property type="entry name" value="Golgi alpha-mannosidase II"/>
    <property type="match status" value="1"/>
</dbReference>
<name>A0A4R3MWT5_9GAMM</name>
<sequence length="711" mass="76829">MCPMACNGSLTRRSDLRGWLTVFVIAGLIPAFAARAADLMIYEDALAGGWQDWSWNTTLSTDTANKATGASSLAVTHTAGWAGLSLRASPAINTAGYSSIRFSVYGRANSGALAVSIQTTDSGPVSNQFVLTPTPNAWKVINVPLSALGNPGQIARLNIMEWTGAAQPTYNLDTLRLIGQTLPALSLTVDATAARKPISPLIYGINGTSATTADAAFMKSLGLPVRRWGGNNTSRYNWQLDASNTGFDWYFENVRMSNAVSLPADSAANRVIAQNRAGGVATVLTVPLIGYVAKNATSCGFSIARYGPQTDSDWQWRPNCGNGVKTGGSLVTGNNPADTSLAVGPRFVQTWVAALVSRYGSAANSGVRYYNLDNEPDIWWETHRDVAPLALKYDQLRDRTYQYAAAIKAGDPAAQTLGPVVMGWTYYWHSPYDGQRQDWQTPDDRNAHGGTPLVPWYLQQMRAYEQAHGKRILDFLDLHYYPAAPGVALRPAGNAATQTLRLNSTRSLWDPNYVDESWIASAGPEGGIIKLIPRMRDWVSANYPGTKLAITEYNWGAPEHINGALAQADVLGIFGREGLDLATLWSPPQSTQPLAFAFRIYRNYNGSGGRFGETSVSAVSSAQDRLAIYAAEESATGALTLVVINKTADNLSAPLTLNHFTNRGLVQGWRYSAARLTGIVRLPDQGISGVTFTSTYPANSITLYRVPGRHL</sequence>
<proteinExistence type="predicted"/>
<evidence type="ECO:0000313" key="3">
    <source>
        <dbReference type="Proteomes" id="UP000295717"/>
    </source>
</evidence>
<dbReference type="InterPro" id="IPR017853">
    <property type="entry name" value="GH"/>
</dbReference>
<organism evidence="2 3">
    <name type="scientific">Thiobaca trueperi</name>
    <dbReference type="NCBI Taxonomy" id="127458"/>
    <lineage>
        <taxon>Bacteria</taxon>
        <taxon>Pseudomonadati</taxon>
        <taxon>Pseudomonadota</taxon>
        <taxon>Gammaproteobacteria</taxon>
        <taxon>Chromatiales</taxon>
        <taxon>Chromatiaceae</taxon>
        <taxon>Thiobaca</taxon>
    </lineage>
</organism>
<keyword evidence="2" id="KW-0378">Hydrolase</keyword>
<gene>
    <name evidence="2" type="ORF">EDC35_105174</name>
</gene>
<dbReference type="Pfam" id="PF12891">
    <property type="entry name" value="Glyco_hydro_44"/>
    <property type="match status" value="1"/>
</dbReference>
<dbReference type="Gene3D" id="2.60.120.430">
    <property type="entry name" value="Galactose-binding lectin"/>
    <property type="match status" value="1"/>
</dbReference>
<dbReference type="AlphaFoldDB" id="A0A4R3MWT5"/>
<dbReference type="Proteomes" id="UP000295717">
    <property type="component" value="Unassembled WGS sequence"/>
</dbReference>
<dbReference type="SUPFAM" id="SSF51445">
    <property type="entry name" value="(Trans)glycosidases"/>
    <property type="match status" value="1"/>
</dbReference>